<evidence type="ECO:0000256" key="6">
    <source>
        <dbReference type="ARBA" id="ARBA00071120"/>
    </source>
</evidence>
<name>A0A0X2NL59_9CORY</name>
<keyword evidence="13" id="KW-1185">Reference proteome</keyword>
<reference evidence="12 14" key="3">
    <citation type="submission" date="2019-06" db="EMBL/GenBank/DDBJ databases">
        <title>Whole genome shotgun sequence of Corynebacterium variabile NBRC 15286.</title>
        <authorList>
            <person name="Hosoyama A."/>
            <person name="Uohara A."/>
            <person name="Ohji S."/>
            <person name="Ichikawa N."/>
        </authorList>
    </citation>
    <scope>NUCLEOTIDE SEQUENCE [LARGE SCALE GENOMIC DNA]</scope>
    <source>
        <strain evidence="12 14">NBRC 15286</strain>
    </source>
</reference>
<reference evidence="11" key="2">
    <citation type="submission" date="2015-11" db="EMBL/GenBank/DDBJ databases">
        <authorList>
            <person name="Zhang Y."/>
            <person name="Guo Z."/>
        </authorList>
    </citation>
    <scope>NUCLEOTIDE SEQUENCE [LARGE SCALE GENOMIC DNA]</scope>
    <source>
        <strain evidence="11">Mu292</strain>
    </source>
</reference>
<dbReference type="EMBL" id="FAUH01000004">
    <property type="protein sequence ID" value="CUU65519.1"/>
    <property type="molecule type" value="Genomic_DNA"/>
</dbReference>
<dbReference type="InterPro" id="IPR003703">
    <property type="entry name" value="Acyl_CoA_thio"/>
</dbReference>
<protein>
    <recommendedName>
        <fullName evidence="6">Acyl-CoA thioesterase 2</fullName>
    </recommendedName>
    <alternativeName>
        <fullName evidence="7">Thioesterase II</fullName>
    </alternativeName>
</protein>
<dbReference type="EMBL" id="BJNT01000010">
    <property type="protein sequence ID" value="GEC86125.1"/>
    <property type="molecule type" value="Genomic_DNA"/>
</dbReference>
<evidence type="ECO:0000313" key="14">
    <source>
        <dbReference type="Proteomes" id="UP000319986"/>
    </source>
</evidence>
<evidence type="ECO:0000259" key="10">
    <source>
        <dbReference type="Pfam" id="PF13622"/>
    </source>
</evidence>
<dbReference type="InterPro" id="IPR029069">
    <property type="entry name" value="HotDog_dom_sf"/>
</dbReference>
<accession>A0A0X2NL59</accession>
<feature type="domain" description="Acyl-CoA thioesterase-like N-terminal HotDog" evidence="10">
    <location>
        <begin position="44"/>
        <end position="120"/>
    </location>
</feature>
<dbReference type="CDD" id="cd03445">
    <property type="entry name" value="Thioesterase_II_repeat2"/>
    <property type="match status" value="1"/>
</dbReference>
<feature type="domain" description="Acyl-CoA thioesterase 2 C-terminal" evidence="9">
    <location>
        <begin position="162"/>
        <end position="282"/>
    </location>
</feature>
<evidence type="ECO:0000256" key="4">
    <source>
        <dbReference type="ARBA" id="ARBA00023098"/>
    </source>
</evidence>
<gene>
    <name evidence="12" type="ORF">CVA01_14390</name>
    <name evidence="11" type="ORF">CVAR292_00845</name>
</gene>
<dbReference type="RefSeq" id="WP_073883678.1">
    <property type="nucleotide sequence ID" value="NZ_BJNT01000010.1"/>
</dbReference>
<dbReference type="PANTHER" id="PTHR11066">
    <property type="entry name" value="ACYL-COA THIOESTERASE"/>
    <property type="match status" value="1"/>
</dbReference>
<evidence type="ECO:0000256" key="2">
    <source>
        <dbReference type="ARBA" id="ARBA00011881"/>
    </source>
</evidence>
<dbReference type="Gene3D" id="2.40.160.210">
    <property type="entry name" value="Acyl-CoA thioesterase, double hotdog domain"/>
    <property type="match status" value="1"/>
</dbReference>
<evidence type="ECO:0000256" key="1">
    <source>
        <dbReference type="ARBA" id="ARBA00006538"/>
    </source>
</evidence>
<proteinExistence type="inferred from homology"/>
<dbReference type="InterPro" id="IPR025652">
    <property type="entry name" value="TesB_C"/>
</dbReference>
<dbReference type="Pfam" id="PF13622">
    <property type="entry name" value="4HBT_3"/>
    <property type="match status" value="1"/>
</dbReference>
<evidence type="ECO:0000256" key="8">
    <source>
        <dbReference type="SAM" id="MobiDB-lite"/>
    </source>
</evidence>
<dbReference type="SUPFAM" id="SSF54637">
    <property type="entry name" value="Thioesterase/thiol ester dehydrase-isomerase"/>
    <property type="match status" value="2"/>
</dbReference>
<dbReference type="PANTHER" id="PTHR11066:SF34">
    <property type="entry name" value="ACYL-COENZYME A THIOESTERASE 8"/>
    <property type="match status" value="1"/>
</dbReference>
<comment type="similarity">
    <text evidence="1">Belongs to the C/M/P thioester hydrolase family.</text>
</comment>
<evidence type="ECO:0000259" key="9">
    <source>
        <dbReference type="Pfam" id="PF02551"/>
    </source>
</evidence>
<dbReference type="GO" id="GO:0006637">
    <property type="term" value="P:acyl-CoA metabolic process"/>
    <property type="evidence" value="ECO:0007669"/>
    <property type="project" value="InterPro"/>
</dbReference>
<organism evidence="11 13">
    <name type="scientific">Corynebacterium variabile</name>
    <dbReference type="NCBI Taxonomy" id="1727"/>
    <lineage>
        <taxon>Bacteria</taxon>
        <taxon>Bacillati</taxon>
        <taxon>Actinomycetota</taxon>
        <taxon>Actinomycetes</taxon>
        <taxon>Mycobacteriales</taxon>
        <taxon>Corynebacteriaceae</taxon>
        <taxon>Corynebacterium</taxon>
    </lineage>
</organism>
<dbReference type="GeneID" id="82887578"/>
<reference evidence="13" key="1">
    <citation type="submission" date="2015-11" db="EMBL/GenBank/DDBJ databases">
        <authorList>
            <person name="Dugat-Bony E."/>
        </authorList>
    </citation>
    <scope>NUCLEOTIDE SEQUENCE [LARGE SCALE GENOMIC DNA]</scope>
    <source>
        <strain evidence="13">Mu292</strain>
    </source>
</reference>
<feature type="region of interest" description="Disordered" evidence="8">
    <location>
        <begin position="124"/>
        <end position="148"/>
    </location>
</feature>
<dbReference type="CDD" id="cd03444">
    <property type="entry name" value="Thioesterase_II_repeat1"/>
    <property type="match status" value="1"/>
</dbReference>
<evidence type="ECO:0000256" key="5">
    <source>
        <dbReference type="ARBA" id="ARBA00050943"/>
    </source>
</evidence>
<comment type="subunit">
    <text evidence="2">Homotetramer.</text>
</comment>
<dbReference type="GO" id="GO:0009062">
    <property type="term" value="P:fatty acid catabolic process"/>
    <property type="evidence" value="ECO:0007669"/>
    <property type="project" value="TreeGrafter"/>
</dbReference>
<keyword evidence="4" id="KW-0443">Lipid metabolism</keyword>
<dbReference type="GO" id="GO:0047617">
    <property type="term" value="F:fatty acyl-CoA hydrolase activity"/>
    <property type="evidence" value="ECO:0007669"/>
    <property type="project" value="UniProtKB-EC"/>
</dbReference>
<dbReference type="InterPro" id="IPR042171">
    <property type="entry name" value="Acyl-CoA_hotdog"/>
</dbReference>
<dbReference type="AlphaFoldDB" id="A0A0X2NL59"/>
<dbReference type="FunFam" id="2.40.160.210:FF:000001">
    <property type="entry name" value="Acyl-CoA thioesterase II"/>
    <property type="match status" value="1"/>
</dbReference>
<evidence type="ECO:0000313" key="11">
    <source>
        <dbReference type="EMBL" id="CUU65519.1"/>
    </source>
</evidence>
<dbReference type="Proteomes" id="UP000319986">
    <property type="component" value="Unassembled WGS sequence"/>
</dbReference>
<comment type="catalytic activity">
    <reaction evidence="5">
        <text>a fatty acyl-CoA + H2O = a fatty acid + CoA + H(+)</text>
        <dbReference type="Rhea" id="RHEA:16781"/>
        <dbReference type="ChEBI" id="CHEBI:15377"/>
        <dbReference type="ChEBI" id="CHEBI:15378"/>
        <dbReference type="ChEBI" id="CHEBI:28868"/>
        <dbReference type="ChEBI" id="CHEBI:57287"/>
        <dbReference type="ChEBI" id="CHEBI:77636"/>
        <dbReference type="EC" id="3.1.2.20"/>
    </reaction>
    <physiologicalReaction direction="left-to-right" evidence="5">
        <dbReference type="Rhea" id="RHEA:16782"/>
    </physiologicalReaction>
</comment>
<evidence type="ECO:0000313" key="12">
    <source>
        <dbReference type="EMBL" id="GEC86125.1"/>
    </source>
</evidence>
<keyword evidence="3 11" id="KW-0378">Hydrolase</keyword>
<dbReference type="Proteomes" id="UP000182498">
    <property type="component" value="Unassembled WGS sequence"/>
</dbReference>
<dbReference type="InterPro" id="IPR049449">
    <property type="entry name" value="TesB_ACOT8-like_N"/>
</dbReference>
<evidence type="ECO:0000256" key="3">
    <source>
        <dbReference type="ARBA" id="ARBA00022801"/>
    </source>
</evidence>
<evidence type="ECO:0000313" key="13">
    <source>
        <dbReference type="Proteomes" id="UP000182498"/>
    </source>
</evidence>
<dbReference type="Pfam" id="PF02551">
    <property type="entry name" value="Acyl_CoA_thio"/>
    <property type="match status" value="1"/>
</dbReference>
<sequence>MTSTEPGRRDAPSERRPRITDVLDLERIDTGIYRGQVIPSALSRTFGGQVASQALVAATRTVGPEYRVHSLHGYFVGPGDSDRPIIFLVDNVRDGRSFRVRSVNAVQDGRTLFVMQASFHIRDDQGPEHSNTIRRVPGPEEISPDLSKTRPSTKAFLKDWEDWDIRIVPPDQFDHDPHAASQQVVWFRSNLALPDDETFHICTLAYMSDMTLLGSALVPHDGEPVQEASLDHAMWFMRPFRADEWLLYDQTSPSAHGGRALTTGRIFNQHGDLVASVVQEGLTRTLASGKQAIPIKETRQ</sequence>
<dbReference type="OrthoDB" id="9781019at2"/>
<evidence type="ECO:0000256" key="7">
    <source>
        <dbReference type="ARBA" id="ARBA00079653"/>
    </source>
</evidence>